<dbReference type="SMART" id="SM00304">
    <property type="entry name" value="HAMP"/>
    <property type="match status" value="1"/>
</dbReference>
<dbReference type="SMART" id="SM00387">
    <property type="entry name" value="HATPase_c"/>
    <property type="match status" value="1"/>
</dbReference>
<dbReference type="Pfam" id="PF02518">
    <property type="entry name" value="HATPase_c"/>
    <property type="match status" value="1"/>
</dbReference>
<keyword evidence="6 12" id="KW-0812">Transmembrane</keyword>
<dbReference type="InterPro" id="IPR036097">
    <property type="entry name" value="HisK_dim/P_sf"/>
</dbReference>
<keyword evidence="9" id="KW-0902">Two-component regulatory system</keyword>
<reference evidence="16" key="1">
    <citation type="journal article" date="2019" name="Int. J. Syst. Evol. Microbiol.">
        <title>The Global Catalogue of Microorganisms (GCM) 10K type strain sequencing project: providing services to taxonomists for standard genome sequencing and annotation.</title>
        <authorList>
            <consortium name="The Broad Institute Genomics Platform"/>
            <consortium name="The Broad Institute Genome Sequencing Center for Infectious Disease"/>
            <person name="Wu L."/>
            <person name="Ma J."/>
        </authorList>
    </citation>
    <scope>NUCLEOTIDE SEQUENCE [LARGE SCALE GENOMIC DNA]</scope>
    <source>
        <strain evidence="16">JCM 14546</strain>
    </source>
</reference>
<organism evidence="15 16">
    <name type="scientific">Brevibacterium samyangense</name>
    <dbReference type="NCBI Taxonomy" id="366888"/>
    <lineage>
        <taxon>Bacteria</taxon>
        <taxon>Bacillati</taxon>
        <taxon>Actinomycetota</taxon>
        <taxon>Actinomycetes</taxon>
        <taxon>Micrococcales</taxon>
        <taxon>Brevibacteriaceae</taxon>
        <taxon>Brevibacterium</taxon>
    </lineage>
</organism>
<evidence type="ECO:0000256" key="2">
    <source>
        <dbReference type="ARBA" id="ARBA00004236"/>
    </source>
</evidence>
<evidence type="ECO:0000256" key="7">
    <source>
        <dbReference type="ARBA" id="ARBA00022777"/>
    </source>
</evidence>
<evidence type="ECO:0000256" key="8">
    <source>
        <dbReference type="ARBA" id="ARBA00022989"/>
    </source>
</evidence>
<dbReference type="InterPro" id="IPR003660">
    <property type="entry name" value="HAMP_dom"/>
</dbReference>
<dbReference type="InterPro" id="IPR050428">
    <property type="entry name" value="TCS_sensor_his_kinase"/>
</dbReference>
<protein>
    <recommendedName>
        <fullName evidence="3">histidine kinase</fullName>
        <ecNumber evidence="3">2.7.13.3</ecNumber>
    </recommendedName>
</protein>
<dbReference type="SMART" id="SM00388">
    <property type="entry name" value="HisKA"/>
    <property type="match status" value="1"/>
</dbReference>
<name>A0ABP5EJF2_9MICO</name>
<keyword evidence="4" id="KW-0597">Phosphoprotein</keyword>
<keyword evidence="5" id="KW-0808">Transferase</keyword>
<keyword evidence="10 12" id="KW-0472">Membrane</keyword>
<evidence type="ECO:0000313" key="15">
    <source>
        <dbReference type="EMBL" id="GAA2000126.1"/>
    </source>
</evidence>
<dbReference type="InterPro" id="IPR003594">
    <property type="entry name" value="HATPase_dom"/>
</dbReference>
<dbReference type="InterPro" id="IPR004358">
    <property type="entry name" value="Sig_transdc_His_kin-like_C"/>
</dbReference>
<dbReference type="Gene3D" id="1.10.287.130">
    <property type="match status" value="1"/>
</dbReference>
<dbReference type="PANTHER" id="PTHR45436:SF5">
    <property type="entry name" value="SENSOR HISTIDINE KINASE TRCS"/>
    <property type="match status" value="1"/>
</dbReference>
<dbReference type="Pfam" id="PF00672">
    <property type="entry name" value="HAMP"/>
    <property type="match status" value="1"/>
</dbReference>
<evidence type="ECO:0000256" key="11">
    <source>
        <dbReference type="SAM" id="MobiDB-lite"/>
    </source>
</evidence>
<evidence type="ECO:0000313" key="16">
    <source>
        <dbReference type="Proteomes" id="UP001500755"/>
    </source>
</evidence>
<dbReference type="InterPro" id="IPR005467">
    <property type="entry name" value="His_kinase_dom"/>
</dbReference>
<evidence type="ECO:0000256" key="12">
    <source>
        <dbReference type="SAM" id="Phobius"/>
    </source>
</evidence>
<proteinExistence type="predicted"/>
<feature type="transmembrane region" description="Helical" evidence="12">
    <location>
        <begin position="29"/>
        <end position="49"/>
    </location>
</feature>
<feature type="compositionally biased region" description="Basic and acidic residues" evidence="11">
    <location>
        <begin position="462"/>
        <end position="482"/>
    </location>
</feature>
<evidence type="ECO:0000256" key="6">
    <source>
        <dbReference type="ARBA" id="ARBA00022692"/>
    </source>
</evidence>
<dbReference type="InterPro" id="IPR003661">
    <property type="entry name" value="HisK_dim/P_dom"/>
</dbReference>
<feature type="region of interest" description="Disordered" evidence="11">
    <location>
        <begin position="607"/>
        <end position="648"/>
    </location>
</feature>
<dbReference type="Gene3D" id="3.30.565.10">
    <property type="entry name" value="Histidine kinase-like ATPase, C-terminal domain"/>
    <property type="match status" value="1"/>
</dbReference>
<dbReference type="PROSITE" id="PS50109">
    <property type="entry name" value="HIS_KIN"/>
    <property type="match status" value="1"/>
</dbReference>
<dbReference type="SUPFAM" id="SSF47384">
    <property type="entry name" value="Homodimeric domain of signal transducing histidine kinase"/>
    <property type="match status" value="1"/>
</dbReference>
<gene>
    <name evidence="15" type="ORF">GCM10009755_04820</name>
</gene>
<dbReference type="EMBL" id="BAAANO010000005">
    <property type="protein sequence ID" value="GAA2000126.1"/>
    <property type="molecule type" value="Genomic_DNA"/>
</dbReference>
<feature type="compositionally biased region" description="Basic and acidic residues" evidence="11">
    <location>
        <begin position="434"/>
        <end position="448"/>
    </location>
</feature>
<keyword evidence="8 12" id="KW-1133">Transmembrane helix</keyword>
<dbReference type="Pfam" id="PF00512">
    <property type="entry name" value="HisKA"/>
    <property type="match status" value="1"/>
</dbReference>
<evidence type="ECO:0000256" key="4">
    <source>
        <dbReference type="ARBA" id="ARBA00022553"/>
    </source>
</evidence>
<sequence>MSPQAGGTHRSGRSTRPVVWEEWSLTTKLLTIMMTLVLLVLTGTSAWVLTNLRASLIERTDERLIDASEALAIEAAEVLFVSSDSGTVEESTTGEESLRDLLPGAYYVQFYTAAGEKVYDPVSPETDNTPALPTIDDQTVNLMQGRPFTVNGTGSQWRVRALRVQDTQLLVAIAVPFDEDIDAISERARNTMLGIGMLALALVAGVGYFAITNTFRPLKDIEKTASRIAGGDLSQRVTPYPRGTELGRLSSSLNTMLGHIEDSFDGQTRSEKRMRQFISDASHELRTPLVTIRGYAELYRHGAIKDPEHLDQAMSRIEAEAKRLGVLVDDLVVLARLDERRAAEIGPVDMGAIVRDAAADAAAQAPDRDISFVGLDGDEAGPVPQVLGSESKLRQVIVNLAGNAVRHTPDGTAIEFAVGTFGIPVPATAEDSDGEARSAHTGRTKGDRSFVTGPVRIFNFGKTDKDRNDKEKEMSEKERAEATTRPTPGPAGPSADAEPQAPATDESPAVEPVAPALTGEQTLIRPDVTAAGGVSVSDRLAGFPNGRVRFEVRDHGEGIPPDMVTRIFERFYRLDASRTRDTGGSGLGLSIVKAIVESHQGEISVHPTAGGGATFRVDLPIPPTSSAELRSENAPSRRENAPSQERKA</sequence>
<dbReference type="Gene3D" id="6.10.340.10">
    <property type="match status" value="1"/>
</dbReference>
<dbReference type="PANTHER" id="PTHR45436">
    <property type="entry name" value="SENSOR HISTIDINE KINASE YKOH"/>
    <property type="match status" value="1"/>
</dbReference>
<dbReference type="PRINTS" id="PR00344">
    <property type="entry name" value="BCTRLSENSOR"/>
</dbReference>
<comment type="caution">
    <text evidence="15">The sequence shown here is derived from an EMBL/GenBank/DDBJ whole genome shotgun (WGS) entry which is preliminary data.</text>
</comment>
<keyword evidence="7" id="KW-0418">Kinase</keyword>
<feature type="domain" description="Histidine kinase" evidence="13">
    <location>
        <begin position="280"/>
        <end position="623"/>
    </location>
</feature>
<dbReference type="SUPFAM" id="SSF55874">
    <property type="entry name" value="ATPase domain of HSP90 chaperone/DNA topoisomerase II/histidine kinase"/>
    <property type="match status" value="2"/>
</dbReference>
<dbReference type="Proteomes" id="UP001500755">
    <property type="component" value="Unassembled WGS sequence"/>
</dbReference>
<comment type="subcellular location">
    <subcellularLocation>
        <location evidence="2">Cell membrane</location>
    </subcellularLocation>
</comment>
<keyword evidence="16" id="KW-1185">Reference proteome</keyword>
<evidence type="ECO:0000256" key="10">
    <source>
        <dbReference type="ARBA" id="ARBA00023136"/>
    </source>
</evidence>
<comment type="catalytic activity">
    <reaction evidence="1">
        <text>ATP + protein L-histidine = ADP + protein N-phospho-L-histidine.</text>
        <dbReference type="EC" id="2.7.13.3"/>
    </reaction>
</comment>
<dbReference type="InterPro" id="IPR036890">
    <property type="entry name" value="HATPase_C_sf"/>
</dbReference>
<evidence type="ECO:0000256" key="3">
    <source>
        <dbReference type="ARBA" id="ARBA00012438"/>
    </source>
</evidence>
<evidence type="ECO:0000256" key="1">
    <source>
        <dbReference type="ARBA" id="ARBA00000085"/>
    </source>
</evidence>
<dbReference type="SUPFAM" id="SSF158472">
    <property type="entry name" value="HAMP domain-like"/>
    <property type="match status" value="1"/>
</dbReference>
<evidence type="ECO:0000256" key="5">
    <source>
        <dbReference type="ARBA" id="ARBA00022679"/>
    </source>
</evidence>
<dbReference type="PROSITE" id="PS50885">
    <property type="entry name" value="HAMP"/>
    <property type="match status" value="1"/>
</dbReference>
<accession>A0ABP5EJF2</accession>
<feature type="transmembrane region" description="Helical" evidence="12">
    <location>
        <begin position="192"/>
        <end position="211"/>
    </location>
</feature>
<feature type="region of interest" description="Disordered" evidence="11">
    <location>
        <begin position="426"/>
        <end position="510"/>
    </location>
</feature>
<dbReference type="EC" id="2.7.13.3" evidence="3"/>
<evidence type="ECO:0000259" key="14">
    <source>
        <dbReference type="PROSITE" id="PS50885"/>
    </source>
</evidence>
<feature type="domain" description="HAMP" evidence="14">
    <location>
        <begin position="212"/>
        <end position="265"/>
    </location>
</feature>
<evidence type="ECO:0000259" key="13">
    <source>
        <dbReference type="PROSITE" id="PS50109"/>
    </source>
</evidence>
<dbReference type="CDD" id="cd00082">
    <property type="entry name" value="HisKA"/>
    <property type="match status" value="1"/>
</dbReference>
<dbReference type="CDD" id="cd06225">
    <property type="entry name" value="HAMP"/>
    <property type="match status" value="1"/>
</dbReference>
<evidence type="ECO:0000256" key="9">
    <source>
        <dbReference type="ARBA" id="ARBA00023012"/>
    </source>
</evidence>
<feature type="compositionally biased region" description="Basic and acidic residues" evidence="11">
    <location>
        <begin position="629"/>
        <end position="648"/>
    </location>
</feature>
<dbReference type="CDD" id="cd00075">
    <property type="entry name" value="HATPase"/>
    <property type="match status" value="1"/>
</dbReference>